<dbReference type="EMBL" id="NRSH01000057">
    <property type="protein sequence ID" value="MBK1726649.1"/>
    <property type="molecule type" value="Genomic_DNA"/>
</dbReference>
<dbReference type="Gene3D" id="3.90.280.10">
    <property type="entry name" value="PEBP-like"/>
    <property type="match status" value="1"/>
</dbReference>
<protein>
    <submittedName>
        <fullName evidence="1">Phospholipid-binding protein</fullName>
    </submittedName>
</protein>
<evidence type="ECO:0000313" key="2">
    <source>
        <dbReference type="Proteomes" id="UP000738126"/>
    </source>
</evidence>
<dbReference type="InterPro" id="IPR036610">
    <property type="entry name" value="PEBP-like_sf"/>
</dbReference>
<gene>
    <name evidence="1" type="ORF">CKO13_06345</name>
</gene>
<dbReference type="NCBIfam" id="TIGR00481">
    <property type="entry name" value="YbhB/YbcL family Raf kinase inhibitor-like protein"/>
    <property type="match status" value="1"/>
</dbReference>
<reference evidence="1 2" key="1">
    <citation type="journal article" date="2020" name="Microorganisms">
        <title>Osmotic Adaptation and Compatible Solute Biosynthesis of Phototrophic Bacteria as Revealed from Genome Analyses.</title>
        <authorList>
            <person name="Imhoff J.F."/>
            <person name="Rahn T."/>
            <person name="Kunzel S."/>
            <person name="Keller A."/>
            <person name="Neulinger S.C."/>
        </authorList>
    </citation>
    <scope>NUCLEOTIDE SEQUENCE [LARGE SCALE GENOMIC DNA]</scope>
    <source>
        <strain evidence="1 2">DSM 15116</strain>
    </source>
</reference>
<dbReference type="CDD" id="cd00865">
    <property type="entry name" value="PEBP_bact_arch"/>
    <property type="match status" value="1"/>
</dbReference>
<dbReference type="InterPro" id="IPR008914">
    <property type="entry name" value="PEBP"/>
</dbReference>
<dbReference type="InterPro" id="IPR005247">
    <property type="entry name" value="YbhB_YbcL/LppC-like"/>
</dbReference>
<comment type="caution">
    <text evidence="1">The sequence shown here is derived from an EMBL/GenBank/DDBJ whole genome shotgun (WGS) entry which is preliminary data.</text>
</comment>
<dbReference type="Pfam" id="PF01161">
    <property type="entry name" value="PBP"/>
    <property type="match status" value="1"/>
</dbReference>
<organism evidence="1 2">
    <name type="scientific">Halorhodospira neutriphila</name>
    <dbReference type="NCBI Taxonomy" id="168379"/>
    <lineage>
        <taxon>Bacteria</taxon>
        <taxon>Pseudomonadati</taxon>
        <taxon>Pseudomonadota</taxon>
        <taxon>Gammaproteobacteria</taxon>
        <taxon>Chromatiales</taxon>
        <taxon>Ectothiorhodospiraceae</taxon>
        <taxon>Halorhodospira</taxon>
    </lineage>
</organism>
<dbReference type="SUPFAM" id="SSF49777">
    <property type="entry name" value="PEBP-like"/>
    <property type="match status" value="1"/>
</dbReference>
<dbReference type="RefSeq" id="WP_200258077.1">
    <property type="nucleotide sequence ID" value="NZ_NRSH01000057.1"/>
</dbReference>
<name>A0ABS1E612_9GAMM</name>
<proteinExistence type="predicted"/>
<sequence length="210" mass="22166">MRLISESLEEGGALPERCAFCARDAQAHARYGRNRSPHLGWEGLPPGTRSLALVCHDPDAPSQLGDANRGDREIPADLPRLDFFHWLLVDLDPALGAIPEGAFADGVVAGGKPGPEAPYGARQGVNSYTELFAGSAEMAGTYFGYDGPCPPWNDSIPHRCVFTLYALDCPRAPVAGAFGGEALLAALRGRLLGQAAITVAYSLNPRVPAG</sequence>
<dbReference type="Proteomes" id="UP000738126">
    <property type="component" value="Unassembled WGS sequence"/>
</dbReference>
<accession>A0ABS1E612</accession>
<keyword evidence="2" id="KW-1185">Reference proteome</keyword>
<evidence type="ECO:0000313" key="1">
    <source>
        <dbReference type="EMBL" id="MBK1726649.1"/>
    </source>
</evidence>
<dbReference type="PANTHER" id="PTHR30289:SF1">
    <property type="entry name" value="PEBP (PHOSPHATIDYLETHANOLAMINE-BINDING PROTEIN) FAMILY PROTEIN"/>
    <property type="match status" value="1"/>
</dbReference>
<dbReference type="PANTHER" id="PTHR30289">
    <property type="entry name" value="UNCHARACTERIZED PROTEIN YBCL-RELATED"/>
    <property type="match status" value="1"/>
</dbReference>